<accession>A0AAJ0CDS5</accession>
<sequence length="387" mass="42334">MPVCDEKIPCGACVRHAVECSLTTSASRADEAAVDSRRSGGIPAHNNAPRPHRRRHRELKPAQLPQTPSVTTDPASSAATSNRQIDDDPFPYLNSLFSSAGSPDSLTWVDLELMHHFTATTWQTLPKGYQRQEVWQIAVPKLALEYDFVMHQVLAISAYHLAHLSPVRQTALVIRASQHQNLAIRGLRTVLPVISDTNCHAAFAVASLLSIGAFSSSSGKLAQPGQPNVDMLLEVFLLIRGMHHILKEYEHVIAEGPIGKILQQTNRSGVESAQLRNVVHELESVAMDCSRGGNAEGETRVAALILVKWIKCAVGYAEDPELRVTMTWPLDLTEGFLSLLRSREPCAVRVLLIYCVLMETAGSGNWYMAGWGRSVKASLGDADSMCS</sequence>
<keyword evidence="4" id="KW-1185">Reference proteome</keyword>
<dbReference type="GO" id="GO:0001228">
    <property type="term" value="F:DNA-binding transcription activator activity, RNA polymerase II-specific"/>
    <property type="evidence" value="ECO:0007669"/>
    <property type="project" value="TreeGrafter"/>
</dbReference>
<gene>
    <name evidence="3" type="ORF">QQS21_012311</name>
</gene>
<dbReference type="InterPro" id="IPR021858">
    <property type="entry name" value="Fun_TF"/>
</dbReference>
<dbReference type="PANTHER" id="PTHR47784">
    <property type="entry name" value="STEROL UPTAKE CONTROL PROTEIN 2"/>
    <property type="match status" value="1"/>
</dbReference>
<name>A0AAJ0CDS5_9HYPO</name>
<protein>
    <recommendedName>
        <fullName evidence="5">Zn(2)-C6 fungal-type domain-containing protein</fullName>
    </recommendedName>
</protein>
<evidence type="ECO:0000313" key="4">
    <source>
        <dbReference type="Proteomes" id="UP001251528"/>
    </source>
</evidence>
<reference evidence="3" key="1">
    <citation type="submission" date="2023-06" db="EMBL/GenBank/DDBJ databases">
        <title>Conoideocrella luteorostrata (Hypocreales: Clavicipitaceae), a potential biocontrol fungus for elongate hemlock scale in United States Christmas tree production areas.</title>
        <authorList>
            <person name="Barrett H."/>
            <person name="Lovett B."/>
            <person name="Macias A.M."/>
            <person name="Stajich J.E."/>
            <person name="Kasson M.T."/>
        </authorList>
    </citation>
    <scope>NUCLEOTIDE SEQUENCE</scope>
    <source>
        <strain evidence="3">ARSEF 14590</strain>
    </source>
</reference>
<dbReference type="InterPro" id="IPR053157">
    <property type="entry name" value="Sterol_Uptake_Regulator"/>
</dbReference>
<feature type="compositionally biased region" description="Polar residues" evidence="2">
    <location>
        <begin position="64"/>
        <end position="83"/>
    </location>
</feature>
<feature type="compositionally biased region" description="Basic and acidic residues" evidence="2">
    <location>
        <begin position="28"/>
        <end position="38"/>
    </location>
</feature>
<keyword evidence="1" id="KW-0539">Nucleus</keyword>
<organism evidence="3 4">
    <name type="scientific">Conoideocrella luteorostrata</name>
    <dbReference type="NCBI Taxonomy" id="1105319"/>
    <lineage>
        <taxon>Eukaryota</taxon>
        <taxon>Fungi</taxon>
        <taxon>Dikarya</taxon>
        <taxon>Ascomycota</taxon>
        <taxon>Pezizomycotina</taxon>
        <taxon>Sordariomycetes</taxon>
        <taxon>Hypocreomycetidae</taxon>
        <taxon>Hypocreales</taxon>
        <taxon>Clavicipitaceae</taxon>
        <taxon>Conoideocrella</taxon>
    </lineage>
</organism>
<feature type="region of interest" description="Disordered" evidence="2">
    <location>
        <begin position="25"/>
        <end position="86"/>
    </location>
</feature>
<dbReference type="AlphaFoldDB" id="A0AAJ0CDS5"/>
<comment type="caution">
    <text evidence="3">The sequence shown here is derived from an EMBL/GenBank/DDBJ whole genome shotgun (WGS) entry which is preliminary data.</text>
</comment>
<dbReference type="Proteomes" id="UP001251528">
    <property type="component" value="Unassembled WGS sequence"/>
</dbReference>
<evidence type="ECO:0000256" key="1">
    <source>
        <dbReference type="ARBA" id="ARBA00023242"/>
    </source>
</evidence>
<dbReference type="EMBL" id="JASWJB010000504">
    <property type="protein sequence ID" value="KAK2590013.1"/>
    <property type="molecule type" value="Genomic_DNA"/>
</dbReference>
<evidence type="ECO:0008006" key="5">
    <source>
        <dbReference type="Google" id="ProtNLM"/>
    </source>
</evidence>
<evidence type="ECO:0000313" key="3">
    <source>
        <dbReference type="EMBL" id="KAK2590013.1"/>
    </source>
</evidence>
<dbReference type="PANTHER" id="PTHR47784:SF5">
    <property type="entry name" value="STEROL UPTAKE CONTROL PROTEIN 2"/>
    <property type="match status" value="1"/>
</dbReference>
<evidence type="ECO:0000256" key="2">
    <source>
        <dbReference type="SAM" id="MobiDB-lite"/>
    </source>
</evidence>
<proteinExistence type="predicted"/>
<dbReference type="Pfam" id="PF11951">
    <property type="entry name" value="Fungal_trans_2"/>
    <property type="match status" value="1"/>
</dbReference>